<evidence type="ECO:0000313" key="2">
    <source>
        <dbReference type="Proteomes" id="UP001499947"/>
    </source>
</evidence>
<dbReference type="EMBL" id="BAAALR010000071">
    <property type="protein sequence ID" value="GAA1712009.1"/>
    <property type="molecule type" value="Genomic_DNA"/>
</dbReference>
<dbReference type="Proteomes" id="UP001499947">
    <property type="component" value="Unassembled WGS sequence"/>
</dbReference>
<gene>
    <name evidence="1" type="ORF">GCM10009680_61250</name>
</gene>
<proteinExistence type="predicted"/>
<protein>
    <submittedName>
        <fullName evidence="1">Uncharacterized protein</fullName>
    </submittedName>
</protein>
<reference evidence="1 2" key="1">
    <citation type="journal article" date="2019" name="Int. J. Syst. Evol. Microbiol.">
        <title>The Global Catalogue of Microorganisms (GCM) 10K type strain sequencing project: providing services to taxonomists for standard genome sequencing and annotation.</title>
        <authorList>
            <consortium name="The Broad Institute Genomics Platform"/>
            <consortium name="The Broad Institute Genome Sequencing Center for Infectious Disease"/>
            <person name="Wu L."/>
            <person name="Ma J."/>
        </authorList>
    </citation>
    <scope>NUCLEOTIDE SEQUENCE [LARGE SCALE GENOMIC DNA]</scope>
    <source>
        <strain evidence="1 2">JCM 13244</strain>
    </source>
</reference>
<keyword evidence="2" id="KW-1185">Reference proteome</keyword>
<evidence type="ECO:0000313" key="1">
    <source>
        <dbReference type="EMBL" id="GAA1712009.1"/>
    </source>
</evidence>
<name>A0ABN2IUD8_9ACTN</name>
<sequence>MFVEVDVGPVEAERFAFAHAGADEDFDEIGHQGVGIVAVTQESGGFFWCPDGALGGRWAGENGGLCGVVDETALADGVAERAGECGEAAVEGDSAAAGVELGAGEAGDVAVGEVVESECAECGDEVVGDVVAVADQGGRFEGEGLASSQVVR</sequence>
<comment type="caution">
    <text evidence="1">The sequence shown here is derived from an EMBL/GenBank/DDBJ whole genome shotgun (WGS) entry which is preliminary data.</text>
</comment>
<accession>A0ABN2IUD8</accession>
<organism evidence="1 2">
    <name type="scientific">Streptomyces yatensis</name>
    <dbReference type="NCBI Taxonomy" id="155177"/>
    <lineage>
        <taxon>Bacteria</taxon>
        <taxon>Bacillati</taxon>
        <taxon>Actinomycetota</taxon>
        <taxon>Actinomycetes</taxon>
        <taxon>Kitasatosporales</taxon>
        <taxon>Streptomycetaceae</taxon>
        <taxon>Streptomyces</taxon>
        <taxon>Streptomyces violaceusniger group</taxon>
    </lineage>
</organism>